<organism evidence="1 2">
    <name type="scientific">Vibrio aquaticus</name>
    <dbReference type="NCBI Taxonomy" id="2496559"/>
    <lineage>
        <taxon>Bacteria</taxon>
        <taxon>Pseudomonadati</taxon>
        <taxon>Pseudomonadota</taxon>
        <taxon>Gammaproteobacteria</taxon>
        <taxon>Vibrionales</taxon>
        <taxon>Vibrionaceae</taxon>
        <taxon>Vibrio</taxon>
    </lineage>
</organism>
<evidence type="ECO:0000313" key="2">
    <source>
        <dbReference type="Proteomes" id="UP000268973"/>
    </source>
</evidence>
<gene>
    <name evidence="1" type="ORF">EJ063_19230</name>
</gene>
<dbReference type="EMBL" id="RXZH01000016">
    <property type="protein sequence ID" value="RTZ13677.1"/>
    <property type="molecule type" value="Genomic_DNA"/>
</dbReference>
<dbReference type="Proteomes" id="UP000268973">
    <property type="component" value="Unassembled WGS sequence"/>
</dbReference>
<accession>A0A3S0N2Y5</accession>
<protein>
    <submittedName>
        <fullName evidence="1">Uncharacterized protein</fullName>
    </submittedName>
</protein>
<keyword evidence="2" id="KW-1185">Reference proteome</keyword>
<dbReference type="AlphaFoldDB" id="A0A3S0N2Y5"/>
<comment type="caution">
    <text evidence="1">The sequence shown here is derived from an EMBL/GenBank/DDBJ whole genome shotgun (WGS) entry which is preliminary data.</text>
</comment>
<proteinExistence type="predicted"/>
<evidence type="ECO:0000313" key="1">
    <source>
        <dbReference type="EMBL" id="RTZ13677.1"/>
    </source>
</evidence>
<reference evidence="1 2" key="1">
    <citation type="submission" date="2018-12" db="EMBL/GenBank/DDBJ databases">
        <title>Vibrio sp. isolated from China Sea.</title>
        <authorList>
            <person name="Li Y."/>
        </authorList>
    </citation>
    <scope>NUCLEOTIDE SEQUENCE [LARGE SCALE GENOMIC DNA]</scope>
    <source>
        <strain evidence="1 2">BEI207</strain>
    </source>
</reference>
<name>A0A3S0N2Y5_9VIBR</name>
<sequence length="78" mass="8645">MLAWQLPRQLSIVLRFGWKDRALVVSCSGCLIGQGSGIARFWLVAFGGQVDFSLVVWFRKLVGNSSSFSNKSYICGKT</sequence>